<dbReference type="RefSeq" id="WP_397090197.1">
    <property type="nucleotide sequence ID" value="NZ_JBITGY010000015.1"/>
</dbReference>
<dbReference type="PANTHER" id="PTHR31157:SF1">
    <property type="entry name" value="SCP DOMAIN-CONTAINING PROTEIN"/>
    <property type="match status" value="1"/>
</dbReference>
<dbReference type="InterPro" id="IPR014044">
    <property type="entry name" value="CAP_dom"/>
</dbReference>
<organism evidence="3 4">
    <name type="scientific">Nonomuraea typhae</name>
    <dbReference type="NCBI Taxonomy" id="2603600"/>
    <lineage>
        <taxon>Bacteria</taxon>
        <taxon>Bacillati</taxon>
        <taxon>Actinomycetota</taxon>
        <taxon>Actinomycetes</taxon>
        <taxon>Streptosporangiales</taxon>
        <taxon>Streptosporangiaceae</taxon>
        <taxon>Nonomuraea</taxon>
    </lineage>
</organism>
<proteinExistence type="predicted"/>
<accession>A0ABW7Z953</accession>
<dbReference type="InterPro" id="IPR035940">
    <property type="entry name" value="CAP_sf"/>
</dbReference>
<dbReference type="SUPFAM" id="SSF55797">
    <property type="entry name" value="PR-1-like"/>
    <property type="match status" value="1"/>
</dbReference>
<keyword evidence="4" id="KW-1185">Reference proteome</keyword>
<comment type="caution">
    <text evidence="3">The sequence shown here is derived from an EMBL/GenBank/DDBJ whole genome shotgun (WGS) entry which is preliminary data.</text>
</comment>
<feature type="chain" id="PRO_5045380905" evidence="1">
    <location>
        <begin position="33"/>
        <end position="245"/>
    </location>
</feature>
<evidence type="ECO:0000256" key="1">
    <source>
        <dbReference type="SAM" id="SignalP"/>
    </source>
</evidence>
<feature type="signal peptide" evidence="1">
    <location>
        <begin position="1"/>
        <end position="32"/>
    </location>
</feature>
<dbReference type="Gene3D" id="3.40.33.10">
    <property type="entry name" value="CAP"/>
    <property type="match status" value="1"/>
</dbReference>
<protein>
    <submittedName>
        <fullName evidence="3">CAP domain-containing protein</fullName>
    </submittedName>
</protein>
<dbReference type="Proteomes" id="UP001612741">
    <property type="component" value="Unassembled WGS sequence"/>
</dbReference>
<gene>
    <name evidence="3" type="ORF">ACIBG2_44205</name>
</gene>
<feature type="domain" description="SCP" evidence="2">
    <location>
        <begin position="164"/>
        <end position="222"/>
    </location>
</feature>
<dbReference type="EMBL" id="JBITGY010000015">
    <property type="protein sequence ID" value="MFI6504452.1"/>
    <property type="molecule type" value="Genomic_DNA"/>
</dbReference>
<dbReference type="Pfam" id="PF00188">
    <property type="entry name" value="CAP"/>
    <property type="match status" value="1"/>
</dbReference>
<evidence type="ECO:0000259" key="2">
    <source>
        <dbReference type="Pfam" id="PF00188"/>
    </source>
</evidence>
<evidence type="ECO:0000313" key="3">
    <source>
        <dbReference type="EMBL" id="MFI6504452.1"/>
    </source>
</evidence>
<reference evidence="3 4" key="1">
    <citation type="submission" date="2024-10" db="EMBL/GenBank/DDBJ databases">
        <title>The Natural Products Discovery Center: Release of the First 8490 Sequenced Strains for Exploring Actinobacteria Biosynthetic Diversity.</title>
        <authorList>
            <person name="Kalkreuter E."/>
            <person name="Kautsar S.A."/>
            <person name="Yang D."/>
            <person name="Bader C.D."/>
            <person name="Teijaro C.N."/>
            <person name="Fluegel L."/>
            <person name="Davis C.M."/>
            <person name="Simpson J.R."/>
            <person name="Lauterbach L."/>
            <person name="Steele A.D."/>
            <person name="Gui C."/>
            <person name="Meng S."/>
            <person name="Li G."/>
            <person name="Viehrig K."/>
            <person name="Ye F."/>
            <person name="Su P."/>
            <person name="Kiefer A.F."/>
            <person name="Nichols A."/>
            <person name="Cepeda A.J."/>
            <person name="Yan W."/>
            <person name="Fan B."/>
            <person name="Jiang Y."/>
            <person name="Adhikari A."/>
            <person name="Zheng C.-J."/>
            <person name="Schuster L."/>
            <person name="Cowan T.M."/>
            <person name="Smanski M.J."/>
            <person name="Chevrette M.G."/>
            <person name="De Carvalho L.P.S."/>
            <person name="Shen B."/>
        </authorList>
    </citation>
    <scope>NUCLEOTIDE SEQUENCE [LARGE SCALE GENOMIC DNA]</scope>
    <source>
        <strain evidence="3 4">NPDC050545</strain>
    </source>
</reference>
<dbReference type="PANTHER" id="PTHR31157">
    <property type="entry name" value="SCP DOMAIN-CONTAINING PROTEIN"/>
    <property type="match status" value="1"/>
</dbReference>
<name>A0ABW7Z953_9ACTN</name>
<dbReference type="CDD" id="cd05379">
    <property type="entry name" value="CAP_bacterial"/>
    <property type="match status" value="1"/>
</dbReference>
<sequence>MRHATHMLRAGSAAIAATALSLTTAMSSSQPAATRSVTATERAGASACPNIDMVYRDRSAFPNTPKGRRAYGMQSVTIEHAVVCLVNAARKAPLKRPVALRGAPLGLGGAAHRHVQDAVRLRWWGTVEEIKNCIPSAQDPNRCDTHINPQNKSTPQSRVTDAGYVRRCGKWGVGENTYTGWGARNVTPRAAFNAWMESKGHRDNILNPEFRETRVGVAWGSADPDAGSVTPALSYVQVFGFCNSP</sequence>
<evidence type="ECO:0000313" key="4">
    <source>
        <dbReference type="Proteomes" id="UP001612741"/>
    </source>
</evidence>
<keyword evidence="1" id="KW-0732">Signal</keyword>